<evidence type="ECO:0008006" key="2">
    <source>
        <dbReference type="Google" id="ProtNLM"/>
    </source>
</evidence>
<dbReference type="OMA" id="GTPFHPT"/>
<dbReference type="EMBL" id="BT123547">
    <property type="protein sequence ID" value="ADE76863.1"/>
    <property type="molecule type" value="mRNA"/>
</dbReference>
<sequence>MTSIMPAKRYCIHSRSCICTDGHPNEMTVFLVFRSLNWNPKLLCSIACVCKWFDDLSKRVLWKEFCLSRAPRMVSDLAGASHSSLDGNWNALGKLMFYCAGCHDTNNGFQSRSIPGHFVNKTRFSQTSGKSFLVRQCRSDTLYVTDPCEHLDQGEDGDVGLFRGVFKDFSKSMTRRLLIEKRAQLHPKEICPYCRTKVWSLLRERMIPRSASRRLGAYQDQVECFLCLNGHLIGICTLLPLSDSESASEEE</sequence>
<organism evidence="1">
    <name type="scientific">Picea sitchensis</name>
    <name type="common">Sitka spruce</name>
    <name type="synonym">Pinus sitchensis</name>
    <dbReference type="NCBI Taxonomy" id="3332"/>
    <lineage>
        <taxon>Eukaryota</taxon>
        <taxon>Viridiplantae</taxon>
        <taxon>Streptophyta</taxon>
        <taxon>Embryophyta</taxon>
        <taxon>Tracheophyta</taxon>
        <taxon>Spermatophyta</taxon>
        <taxon>Pinopsida</taxon>
        <taxon>Pinidae</taxon>
        <taxon>Conifers I</taxon>
        <taxon>Pinales</taxon>
        <taxon>Pinaceae</taxon>
        <taxon>Picea</taxon>
    </lineage>
</organism>
<dbReference type="AlphaFoldDB" id="D5ABE4"/>
<evidence type="ECO:0000313" key="1">
    <source>
        <dbReference type="EMBL" id="ADE76863.1"/>
    </source>
</evidence>
<name>D5ABE4_PICSI</name>
<proteinExistence type="evidence at transcript level"/>
<dbReference type="PANTHER" id="PTHR31348">
    <property type="entry name" value="EID1-LIKE F-BOX PROTEIN 2-RELATED"/>
    <property type="match status" value="1"/>
</dbReference>
<dbReference type="PANTHER" id="PTHR31348:SF2">
    <property type="entry name" value="EID1-LIKE F-BOX PROTEIN 1"/>
    <property type="match status" value="1"/>
</dbReference>
<protein>
    <recommendedName>
        <fullName evidence="2">F-box domain-containing protein</fullName>
    </recommendedName>
</protein>
<dbReference type="InterPro" id="IPR040267">
    <property type="entry name" value="EID1-like"/>
</dbReference>
<reference evidence="1" key="1">
    <citation type="submission" date="2010-04" db="EMBL/GenBank/DDBJ databases">
        <authorList>
            <person name="Reid K.E."/>
            <person name="Liao N."/>
            <person name="Chan S."/>
            <person name="Docking R."/>
            <person name="Taylor G."/>
            <person name="Moore R."/>
            <person name="Mayo M."/>
            <person name="Munro S."/>
            <person name="King J."/>
            <person name="Yanchuk A."/>
            <person name="Holt R."/>
            <person name="Jones S."/>
            <person name="Marra M."/>
            <person name="Ritland C.E."/>
            <person name="Ritland K."/>
            <person name="Bohlmann J."/>
        </authorList>
    </citation>
    <scope>NUCLEOTIDE SEQUENCE</scope>
    <source>
        <tissue evidence="1">Bud</tissue>
    </source>
</reference>
<accession>D5ABE4</accession>